<dbReference type="InterPro" id="IPR015915">
    <property type="entry name" value="Kelch-typ_b-propeller"/>
</dbReference>
<dbReference type="EMBL" id="BAABME010006594">
    <property type="protein sequence ID" value="GAA0168791.1"/>
    <property type="molecule type" value="Genomic_DNA"/>
</dbReference>
<dbReference type="InterPro" id="IPR013989">
    <property type="entry name" value="Dev_and_cell_death_domain"/>
</dbReference>
<organism evidence="3 4">
    <name type="scientific">Lithospermum erythrorhizon</name>
    <name type="common">Purple gromwell</name>
    <name type="synonym">Lithospermum officinale var. erythrorhizon</name>
    <dbReference type="NCBI Taxonomy" id="34254"/>
    <lineage>
        <taxon>Eukaryota</taxon>
        <taxon>Viridiplantae</taxon>
        <taxon>Streptophyta</taxon>
        <taxon>Embryophyta</taxon>
        <taxon>Tracheophyta</taxon>
        <taxon>Spermatophyta</taxon>
        <taxon>Magnoliopsida</taxon>
        <taxon>eudicotyledons</taxon>
        <taxon>Gunneridae</taxon>
        <taxon>Pentapetalae</taxon>
        <taxon>asterids</taxon>
        <taxon>lamiids</taxon>
        <taxon>Boraginales</taxon>
        <taxon>Boraginaceae</taxon>
        <taxon>Boraginoideae</taxon>
        <taxon>Lithospermeae</taxon>
        <taxon>Lithospermum</taxon>
    </lineage>
</organism>
<feature type="region of interest" description="Disordered" evidence="1">
    <location>
        <begin position="345"/>
        <end position="382"/>
    </location>
</feature>
<feature type="compositionally biased region" description="Polar residues" evidence="1">
    <location>
        <begin position="294"/>
        <end position="310"/>
    </location>
</feature>
<reference evidence="3 4" key="1">
    <citation type="submission" date="2024-01" db="EMBL/GenBank/DDBJ databases">
        <title>The complete chloroplast genome sequence of Lithospermum erythrorhizon: insights into the phylogenetic relationship among Boraginaceae species and the maternal lineages of purple gromwells.</title>
        <authorList>
            <person name="Okada T."/>
            <person name="Watanabe K."/>
        </authorList>
    </citation>
    <scope>NUCLEOTIDE SEQUENCE [LARGE SCALE GENOMIC DNA]</scope>
</reference>
<feature type="compositionally biased region" description="Polar residues" evidence="1">
    <location>
        <begin position="345"/>
        <end position="378"/>
    </location>
</feature>
<evidence type="ECO:0000259" key="2">
    <source>
        <dbReference type="PROSITE" id="PS51222"/>
    </source>
</evidence>
<dbReference type="SUPFAM" id="SSF117281">
    <property type="entry name" value="Kelch motif"/>
    <property type="match status" value="1"/>
</dbReference>
<dbReference type="Pfam" id="PF24681">
    <property type="entry name" value="Kelch_KLHDC2_KLHL20_DRC7"/>
    <property type="match status" value="1"/>
</dbReference>
<dbReference type="InterPro" id="IPR006652">
    <property type="entry name" value="Kelch_1"/>
</dbReference>
<dbReference type="Pfam" id="PF01344">
    <property type="entry name" value="Kelch_1"/>
    <property type="match status" value="2"/>
</dbReference>
<dbReference type="Pfam" id="PF10539">
    <property type="entry name" value="Dev_Cell_Death"/>
    <property type="match status" value="1"/>
</dbReference>
<proteinExistence type="predicted"/>
<dbReference type="SMART" id="SM00767">
    <property type="entry name" value="DCD"/>
    <property type="match status" value="1"/>
</dbReference>
<evidence type="ECO:0000313" key="3">
    <source>
        <dbReference type="EMBL" id="GAA0168791.1"/>
    </source>
</evidence>
<feature type="domain" description="DCD" evidence="2">
    <location>
        <begin position="34"/>
        <end position="167"/>
    </location>
</feature>
<gene>
    <name evidence="3" type="ORF">LIER_23427</name>
</gene>
<feature type="region of interest" description="Disordered" evidence="1">
    <location>
        <begin position="281"/>
        <end position="318"/>
    </location>
</feature>
<dbReference type="AlphaFoldDB" id="A0AAV3QZQ3"/>
<dbReference type="GO" id="GO:0034976">
    <property type="term" value="P:response to endoplasmic reticulum stress"/>
    <property type="evidence" value="ECO:0007669"/>
    <property type="project" value="InterPro"/>
</dbReference>
<dbReference type="InterPro" id="IPR044832">
    <property type="entry name" value="NRP-like"/>
</dbReference>
<accession>A0AAV3QZQ3</accession>
<dbReference type="PROSITE" id="PS51222">
    <property type="entry name" value="DCD"/>
    <property type="match status" value="1"/>
</dbReference>
<comment type="caution">
    <text evidence="3">The sequence shown here is derived from an EMBL/GenBank/DDBJ whole genome shotgun (WGS) entry which is preliminary data.</text>
</comment>
<name>A0AAV3QZQ3_LITER</name>
<sequence>MGAGRKTTTCNLKEKLPASYTINGSCPARNMRRNDLGGVIFGCKHNTMKECLTNQLFGLPASHFSYVKNVGTGLILFLFNYSDRTLHGIFEAASAGQLNINPHGWTSDGDEATPFAAQVRVHIRHRCLPLAEEKFAPIIAGNYYEPKLFWFELDLLQTRKLVDLFMSTPVLVRNPHLRTMAISKDIHTSTSDTSSIVADEYNAPKEERRDFEVNVECGLPNACTVGNSCATNTDKSWSSLFKPSSHSDTTGKGDIFVPQSMSQSLTQFDQSTGEIITPAISPSADDDFWEDPWNSANFNEPVNCSATSPSAVEGQQHGSWENLDDSVNFQESLDSSWRIPSSILTEIGQPSQPPSNSSRKDTQSNAVPNGTPLNTYNDIDTAPLLPRTRTDFADTNMVMTAKEYGSNSLDLLTHVAQLVQEINGLKVSQLEQNRRISYVEKGLIESKSEIQLLRNRSVLTRTPSTGSFDEVNFELPQKFPDQVDKSVYMMGGFNGSSWLSDMDSYCVSRDLMIPLSPMTFLRSYSSVTSLNGQLYVLGGALENLWYDTVEFYSPTTDKWGRLPSLSKKKGSMASASLYGNLYAIGGGDGVDVFSEVEMFDFNTGRWIWTQTMNQKRFSSAAIENDGALYVVGGYDGKDYLRSSARLDPREKKWTKLGTMHTSRGCHSVVALNGKLFALGGYDGFSMVSTVEVLDLRFGSWSVAPPMNVSRGYSGAVVMDAKIYIFGGVDHGGETTDTIECYSEECGWQMTNLKAMGKRCFFSAIVL</sequence>
<evidence type="ECO:0000313" key="4">
    <source>
        <dbReference type="Proteomes" id="UP001454036"/>
    </source>
</evidence>
<evidence type="ECO:0000256" key="1">
    <source>
        <dbReference type="SAM" id="MobiDB-lite"/>
    </source>
</evidence>
<dbReference type="Proteomes" id="UP001454036">
    <property type="component" value="Unassembled WGS sequence"/>
</dbReference>
<dbReference type="PANTHER" id="PTHR46034:SF23">
    <property type="entry name" value="DCD (DEVELOPMENT AND CELL DEATH) DOMAIN PROTEIN"/>
    <property type="match status" value="1"/>
</dbReference>
<dbReference type="PANTHER" id="PTHR46034">
    <property type="match status" value="1"/>
</dbReference>
<keyword evidence="4" id="KW-1185">Reference proteome</keyword>
<dbReference type="Gene3D" id="2.120.10.80">
    <property type="entry name" value="Kelch-type beta propeller"/>
    <property type="match status" value="2"/>
</dbReference>
<protein>
    <recommendedName>
        <fullName evidence="2">DCD domain-containing protein</fullName>
    </recommendedName>
</protein>
<dbReference type="SMART" id="SM00612">
    <property type="entry name" value="Kelch"/>
    <property type="match status" value="6"/>
</dbReference>